<evidence type="ECO:0000256" key="2">
    <source>
        <dbReference type="SAM" id="Phobius"/>
    </source>
</evidence>
<organism evidence="3 4">
    <name type="scientific">Monilinia fructicola</name>
    <name type="common">Brown rot fungus</name>
    <name type="synonym">Ciboria fructicola</name>
    <dbReference type="NCBI Taxonomy" id="38448"/>
    <lineage>
        <taxon>Eukaryota</taxon>
        <taxon>Fungi</taxon>
        <taxon>Dikarya</taxon>
        <taxon>Ascomycota</taxon>
        <taxon>Pezizomycotina</taxon>
        <taxon>Leotiomycetes</taxon>
        <taxon>Helotiales</taxon>
        <taxon>Sclerotiniaceae</taxon>
        <taxon>Monilinia</taxon>
    </lineage>
</organism>
<keyword evidence="2" id="KW-0812">Transmembrane</keyword>
<evidence type="ECO:0000313" key="3">
    <source>
        <dbReference type="EMBL" id="KAA8577060.1"/>
    </source>
</evidence>
<gene>
    <name evidence="3" type="ORF">EYC84_007070</name>
</gene>
<feature type="region of interest" description="Disordered" evidence="1">
    <location>
        <begin position="145"/>
        <end position="177"/>
    </location>
</feature>
<dbReference type="EMBL" id="VICG01000001">
    <property type="protein sequence ID" value="KAA8577060.1"/>
    <property type="molecule type" value="Genomic_DNA"/>
</dbReference>
<sequence>MNLRRNYKTHLLNASPPPHDLIRRIDTFYTVPSTSLSRCLSRSDRSLGLDGDIRFSFDLFLDAIADHFLQLASFLLPPSSFSLPDSDMCSRSSSSGARERGFYPGIPSSLVCKRLDENCLLSFPILYLISYLYLSTFYLTPPPPPAPPSTFQPQAKNKQTNKQAPYPIPSHPILSIS</sequence>
<name>A0A5M9K864_MONFR</name>
<keyword evidence="2" id="KW-1133">Transmembrane helix</keyword>
<proteinExistence type="predicted"/>
<evidence type="ECO:0000313" key="4">
    <source>
        <dbReference type="Proteomes" id="UP000322873"/>
    </source>
</evidence>
<dbReference type="AlphaFoldDB" id="A0A5M9K864"/>
<evidence type="ECO:0000256" key="1">
    <source>
        <dbReference type="SAM" id="MobiDB-lite"/>
    </source>
</evidence>
<dbReference type="Proteomes" id="UP000322873">
    <property type="component" value="Unassembled WGS sequence"/>
</dbReference>
<protein>
    <submittedName>
        <fullName evidence="3">Uncharacterized protein</fullName>
    </submittedName>
</protein>
<feature type="transmembrane region" description="Helical" evidence="2">
    <location>
        <begin position="119"/>
        <end position="139"/>
    </location>
</feature>
<keyword evidence="4" id="KW-1185">Reference proteome</keyword>
<reference evidence="3 4" key="1">
    <citation type="submission" date="2019-06" db="EMBL/GenBank/DDBJ databases">
        <title>Genome Sequence of the Brown Rot Fungal Pathogen Monilinia fructicola.</title>
        <authorList>
            <person name="De Miccolis Angelini R.M."/>
            <person name="Landi L."/>
            <person name="Abate D."/>
            <person name="Pollastro S."/>
            <person name="Romanazzi G."/>
            <person name="Faretra F."/>
        </authorList>
    </citation>
    <scope>NUCLEOTIDE SEQUENCE [LARGE SCALE GENOMIC DNA]</scope>
    <source>
        <strain evidence="3 4">Mfrc123</strain>
    </source>
</reference>
<accession>A0A5M9K864</accession>
<comment type="caution">
    <text evidence="3">The sequence shown here is derived from an EMBL/GenBank/DDBJ whole genome shotgun (WGS) entry which is preliminary data.</text>
</comment>
<keyword evidence="2" id="KW-0472">Membrane</keyword>